<gene>
    <name evidence="1" type="ORF">NEF87_004895</name>
</gene>
<evidence type="ECO:0000313" key="2">
    <source>
        <dbReference type="Proteomes" id="UP001208689"/>
    </source>
</evidence>
<accession>A0ABY6HYJ4</accession>
<sequence>MIKDSCSQGTKGKDHLRIPESIFTFLETGTLLDGFLKTLAHFPLDATLLQNFLITQEKRFDLSERFQPCVGPRLEVKRCHDLLVELLDFADWQERIEFLFQLWGANINPDWTVVHHWDMLRSLYHAIYFPSEVYALLQDDLAGRYLSPFDREGDCS</sequence>
<protein>
    <submittedName>
        <fullName evidence="1">Uncharacterized protein</fullName>
    </submittedName>
</protein>
<dbReference type="EMBL" id="CP104013">
    <property type="protein sequence ID" value="UYP48610.1"/>
    <property type="molecule type" value="Genomic_DNA"/>
</dbReference>
<proteinExistence type="predicted"/>
<reference evidence="1" key="1">
    <citation type="submission" date="2022-09" db="EMBL/GenBank/DDBJ databases">
        <title>Actin cytoskeleton and complex cell architecture in an #Asgard archaeon.</title>
        <authorList>
            <person name="Ponce Toledo R.I."/>
            <person name="Schleper C."/>
            <person name="Rodrigues Oliveira T."/>
            <person name="Wollweber F."/>
            <person name="Xu J."/>
            <person name="Rittmann S."/>
            <person name="Klingl A."/>
            <person name="Pilhofer M."/>
        </authorList>
    </citation>
    <scope>NUCLEOTIDE SEQUENCE</scope>
    <source>
        <strain evidence="1">B-35</strain>
    </source>
</reference>
<keyword evidence="2" id="KW-1185">Reference proteome</keyword>
<dbReference type="Proteomes" id="UP001208689">
    <property type="component" value="Chromosome"/>
</dbReference>
<evidence type="ECO:0000313" key="1">
    <source>
        <dbReference type="EMBL" id="UYP48610.1"/>
    </source>
</evidence>
<organism evidence="1 2">
    <name type="scientific">Candidatus Lokiarchaeum ossiferum</name>
    <dbReference type="NCBI Taxonomy" id="2951803"/>
    <lineage>
        <taxon>Archaea</taxon>
        <taxon>Promethearchaeati</taxon>
        <taxon>Promethearchaeota</taxon>
        <taxon>Promethearchaeia</taxon>
        <taxon>Promethearchaeales</taxon>
        <taxon>Promethearchaeaceae</taxon>
        <taxon>Candidatus Lokiarchaeum</taxon>
    </lineage>
</organism>
<name>A0ABY6HYJ4_9ARCH</name>